<proteinExistence type="predicted"/>
<reference evidence="1" key="1">
    <citation type="submission" date="2018-08" db="EMBL/GenBank/DDBJ databases">
        <title>HSV2 whole genome sequences from clinical isolates.</title>
        <authorList>
            <person name="Roychoudhury P."/>
            <person name="Greninger A.L."/>
            <person name="Jerome K.R."/>
            <person name="Johnston C."/>
            <person name="Wald A."/>
            <person name="Xie H."/>
        </authorList>
    </citation>
    <scope>NUCLEOTIDE SEQUENCE</scope>
    <source>
        <strain evidence="1">2006-13869CAM</strain>
    </source>
</reference>
<sequence length="32" mass="3760">MPWCWRFFFCCLSARHSVVRSVVAITYAQTHG</sequence>
<accession>A0A481TFV7</accession>
<evidence type="ECO:0000313" key="1">
    <source>
        <dbReference type="EMBL" id="QBH80168.1"/>
    </source>
</evidence>
<organismHost>
    <name type="scientific">Homo sapiens</name>
    <name type="common">Human</name>
    <dbReference type="NCBI Taxonomy" id="9606"/>
</organismHost>
<protein>
    <submittedName>
        <fullName evidence="1">Uncharacterized protein</fullName>
    </submittedName>
</protein>
<dbReference type="EMBL" id="MH790603">
    <property type="protein sequence ID" value="QBH80168.1"/>
    <property type="molecule type" value="Genomic_DNA"/>
</dbReference>
<organism evidence="1">
    <name type="scientific">Human herpesvirus 2</name>
    <name type="common">HHV-2</name>
    <name type="synonym">Human herpes simplex virus 2</name>
    <dbReference type="NCBI Taxonomy" id="10310"/>
    <lineage>
        <taxon>Viruses</taxon>
        <taxon>Duplodnaviria</taxon>
        <taxon>Heunggongvirae</taxon>
        <taxon>Peploviricota</taxon>
        <taxon>Herviviricetes</taxon>
        <taxon>Herpesvirales</taxon>
        <taxon>Orthoherpesviridae</taxon>
        <taxon>Alphaherpesvirinae</taxon>
        <taxon>Simplexvirus</taxon>
        <taxon>Simplexvirus humanalpha2</taxon>
    </lineage>
</organism>
<name>A0A481TFV7_HHV2</name>